<keyword evidence="3" id="KW-1185">Reference proteome</keyword>
<organism evidence="2 3">
    <name type="scientific">Maritalea myrionectae</name>
    <dbReference type="NCBI Taxonomy" id="454601"/>
    <lineage>
        <taxon>Bacteria</taxon>
        <taxon>Pseudomonadati</taxon>
        <taxon>Pseudomonadota</taxon>
        <taxon>Alphaproteobacteria</taxon>
        <taxon>Hyphomicrobiales</taxon>
        <taxon>Devosiaceae</taxon>
        <taxon>Maritalea</taxon>
    </lineage>
</organism>
<feature type="transmembrane region" description="Helical" evidence="1">
    <location>
        <begin position="135"/>
        <end position="155"/>
    </location>
</feature>
<dbReference type="InterPro" id="IPR022584">
    <property type="entry name" value="DUF2937"/>
</dbReference>
<dbReference type="RefSeq" id="WP_117394524.1">
    <property type="nucleotide sequence ID" value="NZ_CP021330.1"/>
</dbReference>
<protein>
    <recommendedName>
        <fullName evidence="4">DUF2937 family protein</fullName>
    </recommendedName>
</protein>
<gene>
    <name evidence="2" type="ORF">MXMO3_00006</name>
</gene>
<accession>A0A2R4M9C6</accession>
<evidence type="ECO:0000256" key="1">
    <source>
        <dbReference type="SAM" id="Phobius"/>
    </source>
</evidence>
<dbReference type="Pfam" id="PF11157">
    <property type="entry name" value="DUF2937"/>
    <property type="match status" value="1"/>
</dbReference>
<dbReference type="EMBL" id="CP021330">
    <property type="protein sequence ID" value="AVX02555.1"/>
    <property type="molecule type" value="Genomic_DNA"/>
</dbReference>
<dbReference type="KEGG" id="mmyr:MXMO3_00006"/>
<sequence>MRGLFYIVFFSIGAVVGAQFPGFTSQYEQRLDGAINELRTIILRFDQDAAEQNLSRQDALETYNRAGDEFLVKQGLSMREVFIRYDKLTAHQQALQNANAFEQAAGFVQYFDPELAEATWAQYDISVPLNAEGGAFGAIGGALAWLTAAFGWGVARLPFRRRNRLKFSD</sequence>
<evidence type="ECO:0000313" key="2">
    <source>
        <dbReference type="EMBL" id="AVX02555.1"/>
    </source>
</evidence>
<reference evidence="2 3" key="1">
    <citation type="submission" date="2017-05" db="EMBL/GenBank/DDBJ databases">
        <title>Genome Analysis of Maritalea myrionectae HL2708#5.</title>
        <authorList>
            <consortium name="Cotde Inc.-PKNU"/>
            <person name="Jang D."/>
            <person name="Oh H.-M."/>
        </authorList>
    </citation>
    <scope>NUCLEOTIDE SEQUENCE [LARGE SCALE GENOMIC DNA]</scope>
    <source>
        <strain evidence="2 3">HL2708#5</strain>
    </source>
</reference>
<evidence type="ECO:0008006" key="4">
    <source>
        <dbReference type="Google" id="ProtNLM"/>
    </source>
</evidence>
<keyword evidence="1" id="KW-1133">Transmembrane helix</keyword>
<evidence type="ECO:0000313" key="3">
    <source>
        <dbReference type="Proteomes" id="UP000258927"/>
    </source>
</evidence>
<dbReference type="STRING" id="1122213.GCA_000423365_02735"/>
<keyword evidence="1" id="KW-0472">Membrane</keyword>
<dbReference type="Proteomes" id="UP000258927">
    <property type="component" value="Chromosome"/>
</dbReference>
<dbReference type="AlphaFoldDB" id="A0A2R4M9C6"/>
<proteinExistence type="predicted"/>
<name>A0A2R4M9C6_9HYPH</name>
<keyword evidence="1" id="KW-0812">Transmembrane</keyword>